<name>A0A0D3JHR1_EMIH1</name>
<dbReference type="Proteomes" id="UP000013827">
    <property type="component" value="Unassembled WGS sequence"/>
</dbReference>
<dbReference type="Gene3D" id="1.10.287.110">
    <property type="entry name" value="DnaJ domain"/>
    <property type="match status" value="1"/>
</dbReference>
<dbReference type="InterPro" id="IPR036869">
    <property type="entry name" value="J_dom_sf"/>
</dbReference>
<dbReference type="PANTHER" id="PTHR43908:SF3">
    <property type="entry name" value="AT29763P-RELATED"/>
    <property type="match status" value="1"/>
</dbReference>
<dbReference type="SUPFAM" id="SSF46565">
    <property type="entry name" value="Chaperone J-domain"/>
    <property type="match status" value="1"/>
</dbReference>
<dbReference type="GeneID" id="17268593"/>
<dbReference type="PaxDb" id="2903-EOD23046"/>
<protein>
    <recommendedName>
        <fullName evidence="2">J domain-containing protein</fullName>
    </recommendedName>
</protein>
<dbReference type="GO" id="GO:0005789">
    <property type="term" value="C:endoplasmic reticulum membrane"/>
    <property type="evidence" value="ECO:0007669"/>
    <property type="project" value="TreeGrafter"/>
</dbReference>
<keyword evidence="4" id="KW-1185">Reference proteome</keyword>
<dbReference type="eggNOG" id="KOG0714">
    <property type="taxonomic scope" value="Eukaryota"/>
</dbReference>
<dbReference type="InterPro" id="IPR018253">
    <property type="entry name" value="DnaJ_domain_CS"/>
</dbReference>
<reference evidence="3" key="2">
    <citation type="submission" date="2024-10" db="UniProtKB">
        <authorList>
            <consortium name="EnsemblProtists"/>
        </authorList>
    </citation>
    <scope>IDENTIFICATION</scope>
</reference>
<accession>A0A0D3JHR1</accession>
<dbReference type="PANTHER" id="PTHR43908">
    <property type="entry name" value="AT29763P-RELATED"/>
    <property type="match status" value="1"/>
</dbReference>
<evidence type="ECO:0000256" key="1">
    <source>
        <dbReference type="SAM" id="MobiDB-lite"/>
    </source>
</evidence>
<dbReference type="SMART" id="SM00271">
    <property type="entry name" value="DnaJ"/>
    <property type="match status" value="1"/>
</dbReference>
<dbReference type="PROSITE" id="PS50076">
    <property type="entry name" value="DNAJ_2"/>
    <property type="match status" value="1"/>
</dbReference>
<feature type="domain" description="J" evidence="2">
    <location>
        <begin position="12"/>
        <end position="76"/>
    </location>
</feature>
<reference evidence="4" key="1">
    <citation type="journal article" date="2013" name="Nature">
        <title>Pan genome of the phytoplankton Emiliania underpins its global distribution.</title>
        <authorList>
            <person name="Read B.A."/>
            <person name="Kegel J."/>
            <person name="Klute M.J."/>
            <person name="Kuo A."/>
            <person name="Lefebvre S.C."/>
            <person name="Maumus F."/>
            <person name="Mayer C."/>
            <person name="Miller J."/>
            <person name="Monier A."/>
            <person name="Salamov A."/>
            <person name="Young J."/>
            <person name="Aguilar M."/>
            <person name="Claverie J.M."/>
            <person name="Frickenhaus S."/>
            <person name="Gonzalez K."/>
            <person name="Herman E.K."/>
            <person name="Lin Y.C."/>
            <person name="Napier J."/>
            <person name="Ogata H."/>
            <person name="Sarno A.F."/>
            <person name="Shmutz J."/>
            <person name="Schroeder D."/>
            <person name="de Vargas C."/>
            <person name="Verret F."/>
            <person name="von Dassow P."/>
            <person name="Valentin K."/>
            <person name="Van de Peer Y."/>
            <person name="Wheeler G."/>
            <person name="Dacks J.B."/>
            <person name="Delwiche C.F."/>
            <person name="Dyhrman S.T."/>
            <person name="Glockner G."/>
            <person name="John U."/>
            <person name="Richards T."/>
            <person name="Worden A.Z."/>
            <person name="Zhang X."/>
            <person name="Grigoriev I.V."/>
            <person name="Allen A.E."/>
            <person name="Bidle K."/>
            <person name="Borodovsky M."/>
            <person name="Bowler C."/>
            <person name="Brownlee C."/>
            <person name="Cock J.M."/>
            <person name="Elias M."/>
            <person name="Gladyshev V.N."/>
            <person name="Groth M."/>
            <person name="Guda C."/>
            <person name="Hadaegh A."/>
            <person name="Iglesias-Rodriguez M.D."/>
            <person name="Jenkins J."/>
            <person name="Jones B.M."/>
            <person name="Lawson T."/>
            <person name="Leese F."/>
            <person name="Lindquist E."/>
            <person name="Lobanov A."/>
            <person name="Lomsadze A."/>
            <person name="Malik S.B."/>
            <person name="Marsh M.E."/>
            <person name="Mackinder L."/>
            <person name="Mock T."/>
            <person name="Mueller-Roeber B."/>
            <person name="Pagarete A."/>
            <person name="Parker M."/>
            <person name="Probert I."/>
            <person name="Quesneville H."/>
            <person name="Raines C."/>
            <person name="Rensing S.A."/>
            <person name="Riano-Pachon D.M."/>
            <person name="Richier S."/>
            <person name="Rokitta S."/>
            <person name="Shiraiwa Y."/>
            <person name="Soanes D.M."/>
            <person name="van der Giezen M."/>
            <person name="Wahlund T.M."/>
            <person name="Williams B."/>
            <person name="Wilson W."/>
            <person name="Wolfe G."/>
            <person name="Wurch L.L."/>
        </authorList>
    </citation>
    <scope>NUCLEOTIDE SEQUENCE</scope>
</reference>
<evidence type="ECO:0000313" key="4">
    <source>
        <dbReference type="Proteomes" id="UP000013827"/>
    </source>
</evidence>
<dbReference type="CDD" id="cd06257">
    <property type="entry name" value="DnaJ"/>
    <property type="match status" value="1"/>
</dbReference>
<evidence type="ECO:0000313" key="3">
    <source>
        <dbReference type="EnsemblProtists" id="EOD23046"/>
    </source>
</evidence>
<dbReference type="KEGG" id="ehx:EMIHUDRAFT_432143"/>
<organism evidence="3 4">
    <name type="scientific">Emiliania huxleyi (strain CCMP1516)</name>
    <dbReference type="NCBI Taxonomy" id="280463"/>
    <lineage>
        <taxon>Eukaryota</taxon>
        <taxon>Haptista</taxon>
        <taxon>Haptophyta</taxon>
        <taxon>Prymnesiophyceae</taxon>
        <taxon>Isochrysidales</taxon>
        <taxon>Noelaerhabdaceae</taxon>
        <taxon>Emiliania</taxon>
    </lineage>
</organism>
<dbReference type="PROSITE" id="PS00636">
    <property type="entry name" value="DNAJ_1"/>
    <property type="match status" value="1"/>
</dbReference>
<proteinExistence type="predicted"/>
<dbReference type="GO" id="GO:0030544">
    <property type="term" value="F:Hsp70 protein binding"/>
    <property type="evidence" value="ECO:0007669"/>
    <property type="project" value="TreeGrafter"/>
</dbReference>
<dbReference type="RefSeq" id="XP_005775475.1">
    <property type="nucleotide sequence ID" value="XM_005775418.1"/>
</dbReference>
<dbReference type="InterPro" id="IPR001623">
    <property type="entry name" value="DnaJ_domain"/>
</dbReference>
<evidence type="ECO:0000259" key="2">
    <source>
        <dbReference type="PROSITE" id="PS50076"/>
    </source>
</evidence>
<dbReference type="EnsemblProtists" id="EOD23046">
    <property type="protein sequence ID" value="EOD23046"/>
    <property type="gene ID" value="EMIHUDRAFT_432143"/>
</dbReference>
<dbReference type="InterPro" id="IPR051100">
    <property type="entry name" value="DnaJ_subfamily_B/C"/>
</dbReference>
<dbReference type="Pfam" id="PF00226">
    <property type="entry name" value="DnaJ"/>
    <property type="match status" value="1"/>
</dbReference>
<dbReference type="AlphaFoldDB" id="A0A0D3JHR1"/>
<dbReference type="STRING" id="2903.R1EJC6"/>
<dbReference type="HOGENOM" id="CLU_904404_0_0_1"/>
<sequence length="308" mass="31483">MDAVKSVLGARDHYSVLGAPRDAAAADLRQRFLRTSVRVHPDKNDHPQATDAFRRVAEAWEVLGDTDKRRRYDTDLRRGGGGLPGSGDCPSSSGQRAESSMSAEAAFAAFAAAATAAFASGGASGEFAEVLLAAQALAHSRGGGGGGEAQMIAGSGFALSAGLETAAAAANAAGFTGVGTAAHRAGSALRVASQVAAVGAAVATIPEVRQALEDTGEKVSSAWSALLESLETSYLSAAHPPPGAGGAYQDVRLESLDHAPARAKVQGTISRVEKLAQHSHAAGRYGWEGEEVWVADGLRGIFRVHFAP</sequence>
<feature type="region of interest" description="Disordered" evidence="1">
    <location>
        <begin position="71"/>
        <end position="97"/>
    </location>
</feature>
<dbReference type="GO" id="GO:0071218">
    <property type="term" value="P:cellular response to misfolded protein"/>
    <property type="evidence" value="ECO:0007669"/>
    <property type="project" value="TreeGrafter"/>
</dbReference>
<dbReference type="PRINTS" id="PR00625">
    <property type="entry name" value="JDOMAIN"/>
</dbReference>
<feature type="compositionally biased region" description="Low complexity" evidence="1">
    <location>
        <begin position="86"/>
        <end position="97"/>
    </location>
</feature>